<reference evidence="3 4" key="1">
    <citation type="submission" date="2024-10" db="EMBL/GenBank/DDBJ databases">
        <title>The Natural Products Discovery Center: Release of the First 8490 Sequenced Strains for Exploring Actinobacteria Biosynthetic Diversity.</title>
        <authorList>
            <person name="Kalkreuter E."/>
            <person name="Kautsar S.A."/>
            <person name="Yang D."/>
            <person name="Bader C.D."/>
            <person name="Teijaro C.N."/>
            <person name="Fluegel L."/>
            <person name="Davis C.M."/>
            <person name="Simpson J.R."/>
            <person name="Lauterbach L."/>
            <person name="Steele A.D."/>
            <person name="Gui C."/>
            <person name="Meng S."/>
            <person name="Li G."/>
            <person name="Viehrig K."/>
            <person name="Ye F."/>
            <person name="Su P."/>
            <person name="Kiefer A.F."/>
            <person name="Nichols A."/>
            <person name="Cepeda A.J."/>
            <person name="Yan W."/>
            <person name="Fan B."/>
            <person name="Jiang Y."/>
            <person name="Adhikari A."/>
            <person name="Zheng C.-J."/>
            <person name="Schuster L."/>
            <person name="Cowan T.M."/>
            <person name="Smanski M.J."/>
            <person name="Chevrette M.G."/>
            <person name="De Carvalho L.P.S."/>
            <person name="Shen B."/>
        </authorList>
    </citation>
    <scope>NUCLEOTIDE SEQUENCE [LARGE SCALE GENOMIC DNA]</scope>
    <source>
        <strain evidence="3 4">NPDC000087</strain>
    </source>
</reference>
<feature type="region of interest" description="Disordered" evidence="1">
    <location>
        <begin position="1"/>
        <end position="30"/>
    </location>
</feature>
<feature type="transmembrane region" description="Helical" evidence="2">
    <location>
        <begin position="59"/>
        <end position="76"/>
    </location>
</feature>
<feature type="compositionally biased region" description="Basic and acidic residues" evidence="1">
    <location>
        <begin position="11"/>
        <end position="25"/>
    </location>
</feature>
<sequence>MSKERAKRRAERLAAQEREQAVRARRDARRQRRRALVRRLTPRIGRPGRIYRRSRGERIGIVLVPLIAAAAVWLFVPDIALRVVLTIVIVMAVPALVVVILGKKA</sequence>
<feature type="compositionally biased region" description="Basic residues" evidence="1">
    <location>
        <begin position="1"/>
        <end position="10"/>
    </location>
</feature>
<gene>
    <name evidence="3" type="ORF">ACFY35_23385</name>
</gene>
<evidence type="ECO:0000313" key="4">
    <source>
        <dbReference type="Proteomes" id="UP001602245"/>
    </source>
</evidence>
<keyword evidence="2" id="KW-1133">Transmembrane helix</keyword>
<protein>
    <submittedName>
        <fullName evidence="3">Uncharacterized protein</fullName>
    </submittedName>
</protein>
<keyword evidence="4" id="KW-1185">Reference proteome</keyword>
<evidence type="ECO:0000256" key="2">
    <source>
        <dbReference type="SAM" id="Phobius"/>
    </source>
</evidence>
<comment type="caution">
    <text evidence="3">The sequence shown here is derived from an EMBL/GenBank/DDBJ whole genome shotgun (WGS) entry which is preliminary data.</text>
</comment>
<dbReference type="RefSeq" id="WP_020513407.1">
    <property type="nucleotide sequence ID" value="NZ_JBIAZU010000004.1"/>
</dbReference>
<keyword evidence="2" id="KW-0472">Membrane</keyword>
<evidence type="ECO:0000313" key="3">
    <source>
        <dbReference type="EMBL" id="MFF5292395.1"/>
    </source>
</evidence>
<feature type="transmembrane region" description="Helical" evidence="2">
    <location>
        <begin position="82"/>
        <end position="102"/>
    </location>
</feature>
<evidence type="ECO:0000256" key="1">
    <source>
        <dbReference type="SAM" id="MobiDB-lite"/>
    </source>
</evidence>
<name>A0ABW6WJ16_9ACTN</name>
<accession>A0ABW6WJ16</accession>
<dbReference type="EMBL" id="JBIAZU010000004">
    <property type="protein sequence ID" value="MFF5292395.1"/>
    <property type="molecule type" value="Genomic_DNA"/>
</dbReference>
<keyword evidence="2" id="KW-0812">Transmembrane</keyword>
<proteinExistence type="predicted"/>
<organism evidence="3 4">
    <name type="scientific">Paractinoplanes globisporus</name>
    <dbReference type="NCBI Taxonomy" id="113565"/>
    <lineage>
        <taxon>Bacteria</taxon>
        <taxon>Bacillati</taxon>
        <taxon>Actinomycetota</taxon>
        <taxon>Actinomycetes</taxon>
        <taxon>Micromonosporales</taxon>
        <taxon>Micromonosporaceae</taxon>
        <taxon>Paractinoplanes</taxon>
    </lineage>
</organism>
<dbReference type="Proteomes" id="UP001602245">
    <property type="component" value="Unassembled WGS sequence"/>
</dbReference>